<comment type="caution">
    <text evidence="1">The sequence shown here is derived from an EMBL/GenBank/DDBJ whole genome shotgun (WGS) entry which is preliminary data.</text>
</comment>
<proteinExistence type="predicted"/>
<evidence type="ECO:0000313" key="2">
    <source>
        <dbReference type="Proteomes" id="UP001054945"/>
    </source>
</evidence>
<accession>A0AAV4Y4F6</accession>
<sequence>ISSCTQAVENIPANFSAKKIFILTFELAVNPVRERIPFPRTLCLRKLNMLISNRSPDFEEILHFYLESTTYMHL</sequence>
<dbReference type="EMBL" id="BPLR01001287">
    <property type="protein sequence ID" value="GIZ01340.1"/>
    <property type="molecule type" value="Genomic_DNA"/>
</dbReference>
<dbReference type="AlphaFoldDB" id="A0AAV4Y4F6"/>
<gene>
    <name evidence="1" type="ORF">CEXT_51611</name>
</gene>
<feature type="non-terminal residue" evidence="1">
    <location>
        <position position="1"/>
    </location>
</feature>
<name>A0AAV4Y4F6_CAEEX</name>
<dbReference type="Proteomes" id="UP001054945">
    <property type="component" value="Unassembled WGS sequence"/>
</dbReference>
<protein>
    <submittedName>
        <fullName evidence="1">Uncharacterized protein</fullName>
    </submittedName>
</protein>
<keyword evidence="2" id="KW-1185">Reference proteome</keyword>
<organism evidence="1 2">
    <name type="scientific">Caerostris extrusa</name>
    <name type="common">Bark spider</name>
    <name type="synonym">Caerostris bankana</name>
    <dbReference type="NCBI Taxonomy" id="172846"/>
    <lineage>
        <taxon>Eukaryota</taxon>
        <taxon>Metazoa</taxon>
        <taxon>Ecdysozoa</taxon>
        <taxon>Arthropoda</taxon>
        <taxon>Chelicerata</taxon>
        <taxon>Arachnida</taxon>
        <taxon>Araneae</taxon>
        <taxon>Araneomorphae</taxon>
        <taxon>Entelegynae</taxon>
        <taxon>Araneoidea</taxon>
        <taxon>Araneidae</taxon>
        <taxon>Caerostris</taxon>
    </lineage>
</organism>
<reference evidence="1 2" key="1">
    <citation type="submission" date="2021-06" db="EMBL/GenBank/DDBJ databases">
        <title>Caerostris extrusa draft genome.</title>
        <authorList>
            <person name="Kono N."/>
            <person name="Arakawa K."/>
        </authorList>
    </citation>
    <scope>NUCLEOTIDE SEQUENCE [LARGE SCALE GENOMIC DNA]</scope>
</reference>
<evidence type="ECO:0000313" key="1">
    <source>
        <dbReference type="EMBL" id="GIZ01340.1"/>
    </source>
</evidence>